<dbReference type="Proteomes" id="UP000177785">
    <property type="component" value="Unassembled WGS sequence"/>
</dbReference>
<evidence type="ECO:0000313" key="1">
    <source>
        <dbReference type="EMBL" id="OGZ45216.1"/>
    </source>
</evidence>
<dbReference type="EMBL" id="MHNL01000007">
    <property type="protein sequence ID" value="OGZ45216.1"/>
    <property type="molecule type" value="Genomic_DNA"/>
</dbReference>
<accession>A0A1G2G4N2</accession>
<organism evidence="1 2">
    <name type="scientific">Candidatus Ryanbacteria bacterium RIFCSPHIGHO2_01_FULL_48_27</name>
    <dbReference type="NCBI Taxonomy" id="1802115"/>
    <lineage>
        <taxon>Bacteria</taxon>
        <taxon>Candidatus Ryaniibacteriota</taxon>
    </lineage>
</organism>
<dbReference type="AlphaFoldDB" id="A0A1G2G4N2"/>
<protein>
    <submittedName>
        <fullName evidence="1">Uncharacterized protein</fullName>
    </submittedName>
</protein>
<name>A0A1G2G4N2_9BACT</name>
<sequence length="83" mass="8904">MVWVDVGYGGGCSCGLYGSNEHTIGIDMLGSGSRAGAVELIWHSSRPYPTTQSKIVSISRALNIGSATKYTVDYSKIIFMGQR</sequence>
<proteinExistence type="predicted"/>
<evidence type="ECO:0000313" key="2">
    <source>
        <dbReference type="Proteomes" id="UP000177785"/>
    </source>
</evidence>
<reference evidence="1 2" key="1">
    <citation type="journal article" date="2016" name="Nat. Commun.">
        <title>Thousands of microbial genomes shed light on interconnected biogeochemical processes in an aquifer system.</title>
        <authorList>
            <person name="Anantharaman K."/>
            <person name="Brown C.T."/>
            <person name="Hug L.A."/>
            <person name="Sharon I."/>
            <person name="Castelle C.J."/>
            <person name="Probst A.J."/>
            <person name="Thomas B.C."/>
            <person name="Singh A."/>
            <person name="Wilkins M.J."/>
            <person name="Karaoz U."/>
            <person name="Brodie E.L."/>
            <person name="Williams K.H."/>
            <person name="Hubbard S.S."/>
            <person name="Banfield J.F."/>
        </authorList>
    </citation>
    <scope>NUCLEOTIDE SEQUENCE [LARGE SCALE GENOMIC DNA]</scope>
</reference>
<gene>
    <name evidence="1" type="ORF">A2756_01170</name>
</gene>
<comment type="caution">
    <text evidence="1">The sequence shown here is derived from an EMBL/GenBank/DDBJ whole genome shotgun (WGS) entry which is preliminary data.</text>
</comment>